<evidence type="ECO:0000256" key="5">
    <source>
        <dbReference type="ARBA" id="ARBA00022741"/>
    </source>
</evidence>
<dbReference type="PROSITE" id="PS50110">
    <property type="entry name" value="RESPONSE_REGULATORY"/>
    <property type="match status" value="1"/>
</dbReference>
<feature type="domain" description="Response regulatory" evidence="17">
    <location>
        <begin position="659"/>
        <end position="774"/>
    </location>
</feature>
<dbReference type="PROSITE" id="PS50109">
    <property type="entry name" value="HIS_KIN"/>
    <property type="match status" value="1"/>
</dbReference>
<evidence type="ECO:0000256" key="3">
    <source>
        <dbReference type="ARBA" id="ARBA00022553"/>
    </source>
</evidence>
<dbReference type="PROSITE" id="PS00041">
    <property type="entry name" value="HTH_ARAC_FAMILY_1"/>
    <property type="match status" value="1"/>
</dbReference>
<evidence type="ECO:0000259" key="17">
    <source>
        <dbReference type="PROSITE" id="PS50110"/>
    </source>
</evidence>
<feature type="signal peptide" evidence="14">
    <location>
        <begin position="1"/>
        <end position="20"/>
    </location>
</feature>
<keyword evidence="5" id="KW-0547">Nucleotide-binding</keyword>
<dbReference type="InterPro" id="IPR018060">
    <property type="entry name" value="HTH_AraC"/>
</dbReference>
<dbReference type="PROSITE" id="PS51257">
    <property type="entry name" value="PROKAR_LIPOPROTEIN"/>
    <property type="match status" value="1"/>
</dbReference>
<protein>
    <recommendedName>
        <fullName evidence="2">histidine kinase</fullName>
        <ecNumber evidence="2">2.7.13.3</ecNumber>
    </recommendedName>
</protein>
<dbReference type="Pfam" id="PF00072">
    <property type="entry name" value="Response_reg"/>
    <property type="match status" value="1"/>
</dbReference>
<accession>A0A1G6V3H4</accession>
<keyword evidence="13" id="KW-0812">Transmembrane</keyword>
<evidence type="ECO:0000256" key="1">
    <source>
        <dbReference type="ARBA" id="ARBA00000085"/>
    </source>
</evidence>
<evidence type="ECO:0000313" key="18">
    <source>
        <dbReference type="EMBL" id="SDD48170.1"/>
    </source>
</evidence>
<dbReference type="PANTHER" id="PTHR43547">
    <property type="entry name" value="TWO-COMPONENT HISTIDINE KINASE"/>
    <property type="match status" value="1"/>
</dbReference>
<dbReference type="PROSITE" id="PS01124">
    <property type="entry name" value="HTH_ARAC_FAMILY_2"/>
    <property type="match status" value="1"/>
</dbReference>
<evidence type="ECO:0000256" key="8">
    <source>
        <dbReference type="ARBA" id="ARBA00023012"/>
    </source>
</evidence>
<dbReference type="InterPro" id="IPR009057">
    <property type="entry name" value="Homeodomain-like_sf"/>
</dbReference>
<dbReference type="InterPro" id="IPR018062">
    <property type="entry name" value="HTH_AraC-typ_CS"/>
</dbReference>
<dbReference type="CDD" id="cd00082">
    <property type="entry name" value="HisKA"/>
    <property type="match status" value="1"/>
</dbReference>
<evidence type="ECO:0000256" key="9">
    <source>
        <dbReference type="ARBA" id="ARBA00023015"/>
    </source>
</evidence>
<dbReference type="AlphaFoldDB" id="A0A1G6V3H4"/>
<dbReference type="Gene3D" id="1.10.287.130">
    <property type="match status" value="1"/>
</dbReference>
<keyword evidence="18" id="KW-0813">Transport</keyword>
<dbReference type="EMBL" id="FNAN01000001">
    <property type="protein sequence ID" value="SDD48170.1"/>
    <property type="molecule type" value="Genomic_DNA"/>
</dbReference>
<feature type="transmembrane region" description="Helical" evidence="13">
    <location>
        <begin position="337"/>
        <end position="360"/>
    </location>
</feature>
<dbReference type="OrthoDB" id="9797097at2"/>
<dbReference type="CDD" id="cd06308">
    <property type="entry name" value="PBP1_sensor_kinase-like"/>
    <property type="match status" value="1"/>
</dbReference>
<evidence type="ECO:0000313" key="19">
    <source>
        <dbReference type="Proteomes" id="UP000198748"/>
    </source>
</evidence>
<dbReference type="InterPro" id="IPR025997">
    <property type="entry name" value="SBP_2_dom"/>
</dbReference>
<dbReference type="InterPro" id="IPR004358">
    <property type="entry name" value="Sig_transdc_His_kin-like_C"/>
</dbReference>
<dbReference type="SUPFAM" id="SSF53822">
    <property type="entry name" value="Periplasmic binding protein-like I"/>
    <property type="match status" value="1"/>
</dbReference>
<dbReference type="SMART" id="SM00448">
    <property type="entry name" value="REC"/>
    <property type="match status" value="1"/>
</dbReference>
<dbReference type="InterPro" id="IPR036097">
    <property type="entry name" value="HisK_dim/P_sf"/>
</dbReference>
<evidence type="ECO:0000256" key="13">
    <source>
        <dbReference type="SAM" id="Phobius"/>
    </source>
</evidence>
<dbReference type="InterPro" id="IPR003594">
    <property type="entry name" value="HATPase_dom"/>
</dbReference>
<dbReference type="GO" id="GO:0043565">
    <property type="term" value="F:sequence-specific DNA binding"/>
    <property type="evidence" value="ECO:0007669"/>
    <property type="project" value="InterPro"/>
</dbReference>
<keyword evidence="10" id="KW-0238">DNA-binding</keyword>
<dbReference type="InterPro" id="IPR028082">
    <property type="entry name" value="Peripla_BP_I"/>
</dbReference>
<keyword evidence="6" id="KW-0418">Kinase</keyword>
<dbReference type="PRINTS" id="PR00344">
    <property type="entry name" value="BCTRLSENSOR"/>
</dbReference>
<dbReference type="SMART" id="SM00342">
    <property type="entry name" value="HTH_ARAC"/>
    <property type="match status" value="1"/>
</dbReference>
<dbReference type="Pfam" id="PF02518">
    <property type="entry name" value="HATPase_c"/>
    <property type="match status" value="1"/>
</dbReference>
<feature type="chain" id="PRO_5011729523" description="histidine kinase" evidence="14">
    <location>
        <begin position="21"/>
        <end position="906"/>
    </location>
</feature>
<dbReference type="Pfam" id="PF12833">
    <property type="entry name" value="HTH_18"/>
    <property type="match status" value="1"/>
</dbReference>
<dbReference type="RefSeq" id="WP_090145698.1">
    <property type="nucleotide sequence ID" value="NZ_FNAN01000001.1"/>
</dbReference>
<evidence type="ECO:0000256" key="6">
    <source>
        <dbReference type="ARBA" id="ARBA00022777"/>
    </source>
</evidence>
<dbReference type="SUPFAM" id="SSF47384">
    <property type="entry name" value="Homodimeric domain of signal transducing histidine kinase"/>
    <property type="match status" value="1"/>
</dbReference>
<evidence type="ECO:0000256" key="12">
    <source>
        <dbReference type="PROSITE-ProRule" id="PRU00169"/>
    </source>
</evidence>
<dbReference type="SUPFAM" id="SSF55874">
    <property type="entry name" value="ATPase domain of HSP90 chaperone/DNA topoisomerase II/histidine kinase"/>
    <property type="match status" value="1"/>
</dbReference>
<evidence type="ECO:0000256" key="14">
    <source>
        <dbReference type="SAM" id="SignalP"/>
    </source>
</evidence>
<dbReference type="InterPro" id="IPR001789">
    <property type="entry name" value="Sig_transdc_resp-reg_receiver"/>
</dbReference>
<feature type="modified residue" description="4-aspartylphosphate" evidence="12">
    <location>
        <position position="707"/>
    </location>
</feature>
<dbReference type="InterPro" id="IPR003661">
    <property type="entry name" value="HisK_dim/P_dom"/>
</dbReference>
<dbReference type="SMART" id="SM00388">
    <property type="entry name" value="HisKA"/>
    <property type="match status" value="1"/>
</dbReference>
<dbReference type="SUPFAM" id="SSF46689">
    <property type="entry name" value="Homeodomain-like"/>
    <property type="match status" value="1"/>
</dbReference>
<organism evidence="18 19">
    <name type="scientific">Dyadobacter soli</name>
    <dbReference type="NCBI Taxonomy" id="659014"/>
    <lineage>
        <taxon>Bacteria</taxon>
        <taxon>Pseudomonadati</taxon>
        <taxon>Bacteroidota</taxon>
        <taxon>Cytophagia</taxon>
        <taxon>Cytophagales</taxon>
        <taxon>Spirosomataceae</taxon>
        <taxon>Dyadobacter</taxon>
    </lineage>
</organism>
<dbReference type="PANTHER" id="PTHR43547:SF2">
    <property type="entry name" value="HYBRID SIGNAL TRANSDUCTION HISTIDINE KINASE C"/>
    <property type="match status" value="1"/>
</dbReference>
<keyword evidence="13" id="KW-1133">Transmembrane helix</keyword>
<keyword evidence="7" id="KW-0067">ATP-binding</keyword>
<dbReference type="GO" id="GO:0003700">
    <property type="term" value="F:DNA-binding transcription factor activity"/>
    <property type="evidence" value="ECO:0007669"/>
    <property type="project" value="InterPro"/>
</dbReference>
<dbReference type="Proteomes" id="UP000198748">
    <property type="component" value="Unassembled WGS sequence"/>
</dbReference>
<proteinExistence type="predicted"/>
<keyword evidence="11" id="KW-0804">Transcription</keyword>
<keyword evidence="3 12" id="KW-0597">Phosphoprotein</keyword>
<dbReference type="Pfam" id="PF00512">
    <property type="entry name" value="HisKA"/>
    <property type="match status" value="1"/>
</dbReference>
<dbReference type="Gene3D" id="3.40.50.2300">
    <property type="match status" value="3"/>
</dbReference>
<dbReference type="STRING" id="659014.SAMN04487996_101127"/>
<dbReference type="Pfam" id="PF13407">
    <property type="entry name" value="Peripla_BP_4"/>
    <property type="match status" value="1"/>
</dbReference>
<keyword evidence="19" id="KW-1185">Reference proteome</keyword>
<evidence type="ECO:0000256" key="10">
    <source>
        <dbReference type="ARBA" id="ARBA00023125"/>
    </source>
</evidence>
<comment type="catalytic activity">
    <reaction evidence="1">
        <text>ATP + protein L-histidine = ADP + protein N-phospho-L-histidine.</text>
        <dbReference type="EC" id="2.7.13.3"/>
    </reaction>
</comment>
<keyword evidence="8" id="KW-0902">Two-component regulatory system</keyword>
<evidence type="ECO:0000259" key="15">
    <source>
        <dbReference type="PROSITE" id="PS01124"/>
    </source>
</evidence>
<dbReference type="FunFam" id="1.10.287.130:FF:000045">
    <property type="entry name" value="Two-component system sensor histidine kinase/response regulator"/>
    <property type="match status" value="1"/>
</dbReference>
<keyword evidence="9" id="KW-0805">Transcription regulation</keyword>
<dbReference type="GO" id="GO:0000155">
    <property type="term" value="F:phosphorelay sensor kinase activity"/>
    <property type="evidence" value="ECO:0007669"/>
    <property type="project" value="InterPro"/>
</dbReference>
<keyword evidence="14" id="KW-0732">Signal</keyword>
<feature type="domain" description="HTH araC/xylS-type" evidence="15">
    <location>
        <begin position="805"/>
        <end position="904"/>
    </location>
</feature>
<evidence type="ECO:0000259" key="16">
    <source>
        <dbReference type="PROSITE" id="PS50109"/>
    </source>
</evidence>
<feature type="domain" description="Histidine kinase" evidence="16">
    <location>
        <begin position="403"/>
        <end position="616"/>
    </location>
</feature>
<dbReference type="InterPro" id="IPR036890">
    <property type="entry name" value="HATPase_C_sf"/>
</dbReference>
<dbReference type="InterPro" id="IPR005467">
    <property type="entry name" value="His_kinase_dom"/>
</dbReference>
<evidence type="ECO:0000256" key="2">
    <source>
        <dbReference type="ARBA" id="ARBA00012438"/>
    </source>
</evidence>
<keyword evidence="18" id="KW-0762">Sugar transport</keyword>
<name>A0A1G6V3H4_9BACT</name>
<dbReference type="Gene3D" id="1.10.10.60">
    <property type="entry name" value="Homeodomain-like"/>
    <property type="match status" value="1"/>
</dbReference>
<dbReference type="Gene3D" id="3.30.565.10">
    <property type="entry name" value="Histidine kinase-like ATPase, C-terminal domain"/>
    <property type="match status" value="1"/>
</dbReference>
<evidence type="ECO:0000256" key="11">
    <source>
        <dbReference type="ARBA" id="ARBA00023163"/>
    </source>
</evidence>
<dbReference type="EC" id="2.7.13.3" evidence="2"/>
<keyword evidence="13" id="KW-0472">Membrane</keyword>
<dbReference type="FunFam" id="3.30.565.10:FF:000037">
    <property type="entry name" value="Hybrid sensor histidine kinase/response regulator"/>
    <property type="match status" value="1"/>
</dbReference>
<sequence length="906" mass="101281">MRLALIAFLLLTLFAGCAEKQGDDYVIGFSQCTGDDEWRRAMLDGMQRELAFHNNTKLIFKDAHANSAVQVKHIEELLQSGIQLLIVSPNESDPLTPVIEKAFHKGIPVVVVDRRTSSPYYTAYVGGDNYQVGKTVGEYANTLLGGNGKMIEITGLPRSSPASDRHRGLVDALATRPGIQRVATLNGQWEKDIAKNELRKALPNFPDLDLIFAQNEVMAMGAREVCNEIFPERKIRVIGVDGLPGQFGDIQMVYDGHITATALYPTGGEEAARVAMNILQKQPYQKENLLQTAIIDSSNVRMIKMQTDKMISQQNDIERQQARIDEQLEIYHTQRGLLYVMTGLFIVSIILGSVALYSLIENKKINKELNSKNTEILIQRNRIQDIAEKAQEATESKFRFFTNISHEFRTPLTLILAPVEELLRQKNESPAVKKNLSLVQKNARRLLWLVNQLMDFRKIESGKIRLQVAGNDIIAFIRELMLPFEQVAKKRRIDFRLITALPELNVWFDRDMMDKVIFNLLSNAFKFTSDWGHIYIHIAHAADEVIIKVQDNGSGLSEADIAGAFEMFYQGKNSTKGTGLGLPLSREFVELHQGTITADGKKGEGATFIVTLPLGNAHFQPEDIADPTSDTIEKSVIWTTTDIEPGHQHIQTEHQDRPTVVVIEDNEDLLGFVTGLLQNQYEVITATDGKAGLDQCFDTVPDLVVCDVMLPGMDGLQITSTLKSDMRTSHIPVVLLTAKNTPEQQVEGMQARADMYVTKPFSPQFLQESIRSLLTNRQLLLSAQVGRNIGDSESGLSRLDKKFVNDLRALIVSRLDDPTLTVEAIGKEMGLSRVQLFRKTKALLGGGTNDLILNLRLEKACALLRNPDLTVAEIADQTGFTSQSYFSTVFKNRFGVSPKDWRLVKS</sequence>
<keyword evidence="4" id="KW-0808">Transferase</keyword>
<dbReference type="GO" id="GO:0005524">
    <property type="term" value="F:ATP binding"/>
    <property type="evidence" value="ECO:0007669"/>
    <property type="project" value="UniProtKB-KW"/>
</dbReference>
<gene>
    <name evidence="18" type="ORF">SAMN04487996_101127</name>
</gene>
<dbReference type="CDD" id="cd17574">
    <property type="entry name" value="REC_OmpR"/>
    <property type="match status" value="1"/>
</dbReference>
<dbReference type="SMART" id="SM00387">
    <property type="entry name" value="HATPase_c"/>
    <property type="match status" value="1"/>
</dbReference>
<evidence type="ECO:0000256" key="7">
    <source>
        <dbReference type="ARBA" id="ARBA00022840"/>
    </source>
</evidence>
<evidence type="ECO:0000256" key="4">
    <source>
        <dbReference type="ARBA" id="ARBA00022679"/>
    </source>
</evidence>
<dbReference type="SUPFAM" id="SSF52172">
    <property type="entry name" value="CheY-like"/>
    <property type="match status" value="1"/>
</dbReference>
<dbReference type="InterPro" id="IPR011006">
    <property type="entry name" value="CheY-like_superfamily"/>
</dbReference>
<reference evidence="19" key="1">
    <citation type="submission" date="2016-10" db="EMBL/GenBank/DDBJ databases">
        <authorList>
            <person name="Varghese N."/>
            <person name="Submissions S."/>
        </authorList>
    </citation>
    <scope>NUCLEOTIDE SEQUENCE [LARGE SCALE GENOMIC DNA]</scope>
    <source>
        <strain evidence="19">DSM 25329</strain>
    </source>
</reference>